<feature type="compositionally biased region" description="Basic and acidic residues" evidence="7">
    <location>
        <begin position="267"/>
        <end position="284"/>
    </location>
</feature>
<dbReference type="SUPFAM" id="SSF54928">
    <property type="entry name" value="RNA-binding domain, RBD"/>
    <property type="match status" value="1"/>
</dbReference>
<feature type="compositionally biased region" description="Acidic residues" evidence="7">
    <location>
        <begin position="11"/>
        <end position="20"/>
    </location>
</feature>
<gene>
    <name evidence="8" type="ORF">K469DRAFT_165997</name>
</gene>
<keyword evidence="4" id="KW-0539">Nucleus</keyword>
<organism evidence="8 9">
    <name type="scientific">Zopfia rhizophila CBS 207.26</name>
    <dbReference type="NCBI Taxonomy" id="1314779"/>
    <lineage>
        <taxon>Eukaryota</taxon>
        <taxon>Fungi</taxon>
        <taxon>Dikarya</taxon>
        <taxon>Ascomycota</taxon>
        <taxon>Pezizomycotina</taxon>
        <taxon>Dothideomycetes</taxon>
        <taxon>Dothideomycetes incertae sedis</taxon>
        <taxon>Zopfiaceae</taxon>
        <taxon>Zopfia</taxon>
    </lineage>
</organism>
<dbReference type="OrthoDB" id="287393at2759"/>
<dbReference type="PANTHER" id="PTHR12311">
    <property type="entry name" value="ACTIVATOR OF BASAL TRANSCRIPTION 1"/>
    <property type="match status" value="1"/>
</dbReference>
<dbReference type="GO" id="GO:0003723">
    <property type="term" value="F:RNA binding"/>
    <property type="evidence" value="ECO:0007669"/>
    <property type="project" value="UniProtKB-KW"/>
</dbReference>
<dbReference type="PANTHER" id="PTHR12311:SF7">
    <property type="entry name" value="ACTIVATOR OF BASAL TRANSCRIPTION 1"/>
    <property type="match status" value="1"/>
</dbReference>
<proteinExistence type="inferred from homology"/>
<feature type="compositionally biased region" description="Polar residues" evidence="7">
    <location>
        <begin position="73"/>
        <end position="86"/>
    </location>
</feature>
<evidence type="ECO:0000256" key="4">
    <source>
        <dbReference type="ARBA" id="ARBA00023242"/>
    </source>
</evidence>
<dbReference type="GO" id="GO:0005730">
    <property type="term" value="C:nucleolus"/>
    <property type="evidence" value="ECO:0007669"/>
    <property type="project" value="UniProtKB-SubCell"/>
</dbReference>
<feature type="compositionally biased region" description="Acidic residues" evidence="7">
    <location>
        <begin position="55"/>
        <end position="64"/>
    </location>
</feature>
<protein>
    <recommendedName>
        <fullName evidence="6">18S rRNA factor 2</fullName>
    </recommendedName>
</protein>
<evidence type="ECO:0000256" key="2">
    <source>
        <dbReference type="ARBA" id="ARBA00005819"/>
    </source>
</evidence>
<dbReference type="Gene3D" id="3.30.70.330">
    <property type="match status" value="1"/>
</dbReference>
<comment type="function">
    <text evidence="5">Involved in the small subunit (SSU) processome assembly and function, and in the 18S rRNA synthesis. Required for the early cleavages at sites A0, A1 and A2.</text>
</comment>
<keyword evidence="3" id="KW-0694">RNA-binding</keyword>
<feature type="compositionally biased region" description="Basic and acidic residues" evidence="7">
    <location>
        <begin position="87"/>
        <end position="107"/>
    </location>
</feature>
<feature type="compositionally biased region" description="Basic and acidic residues" evidence="7">
    <location>
        <begin position="39"/>
        <end position="54"/>
    </location>
</feature>
<dbReference type="InterPro" id="IPR012677">
    <property type="entry name" value="Nucleotide-bd_a/b_plait_sf"/>
</dbReference>
<dbReference type="CDD" id="cd12263">
    <property type="entry name" value="RRM_ABT1_like"/>
    <property type="match status" value="1"/>
</dbReference>
<evidence type="ECO:0000313" key="8">
    <source>
        <dbReference type="EMBL" id="KAF2185305.1"/>
    </source>
</evidence>
<evidence type="ECO:0000256" key="3">
    <source>
        <dbReference type="ARBA" id="ARBA00022884"/>
    </source>
</evidence>
<dbReference type="InterPro" id="IPR034353">
    <property type="entry name" value="ABT1/ESF2_RRM"/>
</dbReference>
<comment type="similarity">
    <text evidence="2">Belongs to the ESF2/ABP1 family.</text>
</comment>
<feature type="region of interest" description="Disordered" evidence="7">
    <location>
        <begin position="263"/>
        <end position="284"/>
    </location>
</feature>
<evidence type="ECO:0000256" key="5">
    <source>
        <dbReference type="ARBA" id="ARBA00025024"/>
    </source>
</evidence>
<evidence type="ECO:0000256" key="7">
    <source>
        <dbReference type="SAM" id="MobiDB-lite"/>
    </source>
</evidence>
<comment type="subcellular location">
    <subcellularLocation>
        <location evidence="1">Nucleus</location>
        <location evidence="1">Nucleolus</location>
    </subcellularLocation>
</comment>
<dbReference type="EMBL" id="ML994634">
    <property type="protein sequence ID" value="KAF2185305.1"/>
    <property type="molecule type" value="Genomic_DNA"/>
</dbReference>
<dbReference type="AlphaFoldDB" id="A0A6A6E2T1"/>
<evidence type="ECO:0000256" key="1">
    <source>
        <dbReference type="ARBA" id="ARBA00004604"/>
    </source>
</evidence>
<dbReference type="InterPro" id="IPR035979">
    <property type="entry name" value="RBD_domain_sf"/>
</dbReference>
<sequence>MSARKRNEWLDTLDSEDDDRGYDSEDQGRARILGGSKRVKLDQEHSEEDKHSSIESEEEFEQDEQDSRHHSGSRTTKSTSQNSTSELRSDRKSKELAELKKPLDGNSKKNKSGVIYISRVPLFMKPSVLRSLLAPYGEIGRIFLTPEDSTSRTRRLKSGGTRRKLYLDGWVEFLSKKDARFVAENLNAQTIGGKKRSRFHDEVWNVKYLRGLKWHHLVEQIANENAERAARMRAEISQSNRENRMFLENVERAKMLGGMEAKRKKRAFDENGEEAKGIGKEGVGGDRVEVEGKEIRRRFRQNEVKMKQSRKVDNGEEVQRVLSKIF</sequence>
<accession>A0A6A6E2T1</accession>
<reference evidence="8" key="1">
    <citation type="journal article" date="2020" name="Stud. Mycol.">
        <title>101 Dothideomycetes genomes: a test case for predicting lifestyles and emergence of pathogens.</title>
        <authorList>
            <person name="Haridas S."/>
            <person name="Albert R."/>
            <person name="Binder M."/>
            <person name="Bloem J."/>
            <person name="Labutti K."/>
            <person name="Salamov A."/>
            <person name="Andreopoulos B."/>
            <person name="Baker S."/>
            <person name="Barry K."/>
            <person name="Bills G."/>
            <person name="Bluhm B."/>
            <person name="Cannon C."/>
            <person name="Castanera R."/>
            <person name="Culley D."/>
            <person name="Daum C."/>
            <person name="Ezra D."/>
            <person name="Gonzalez J."/>
            <person name="Henrissat B."/>
            <person name="Kuo A."/>
            <person name="Liang C."/>
            <person name="Lipzen A."/>
            <person name="Lutzoni F."/>
            <person name="Magnuson J."/>
            <person name="Mondo S."/>
            <person name="Nolan M."/>
            <person name="Ohm R."/>
            <person name="Pangilinan J."/>
            <person name="Park H.-J."/>
            <person name="Ramirez L."/>
            <person name="Alfaro M."/>
            <person name="Sun H."/>
            <person name="Tritt A."/>
            <person name="Yoshinaga Y."/>
            <person name="Zwiers L.-H."/>
            <person name="Turgeon B."/>
            <person name="Goodwin S."/>
            <person name="Spatafora J."/>
            <person name="Crous P."/>
            <person name="Grigoriev I."/>
        </authorList>
    </citation>
    <scope>NUCLEOTIDE SEQUENCE</scope>
    <source>
        <strain evidence="8">CBS 207.26</strain>
    </source>
</reference>
<name>A0A6A6E2T1_9PEZI</name>
<dbReference type="GO" id="GO:0034462">
    <property type="term" value="P:small-subunit processome assembly"/>
    <property type="evidence" value="ECO:0007669"/>
    <property type="project" value="TreeGrafter"/>
</dbReference>
<evidence type="ECO:0000256" key="6">
    <source>
        <dbReference type="ARBA" id="ARBA00032634"/>
    </source>
</evidence>
<dbReference type="GO" id="GO:0000480">
    <property type="term" value="P:endonucleolytic cleavage in 5'-ETS of tricistronic rRNA transcript (SSU-rRNA, 5.8S rRNA, LSU-rRNA)"/>
    <property type="evidence" value="ECO:0007669"/>
    <property type="project" value="TreeGrafter"/>
</dbReference>
<keyword evidence="9" id="KW-1185">Reference proteome</keyword>
<feature type="region of interest" description="Disordered" evidence="7">
    <location>
        <begin position="1"/>
        <end position="110"/>
    </location>
</feature>
<dbReference type="GO" id="GO:0000447">
    <property type="term" value="P:endonucleolytic cleavage in ITS1 to separate SSU-rRNA from 5.8S rRNA and LSU-rRNA from tricistronic rRNA transcript (SSU-rRNA, 5.8S rRNA, LSU-rRNA)"/>
    <property type="evidence" value="ECO:0007669"/>
    <property type="project" value="TreeGrafter"/>
</dbReference>
<dbReference type="GO" id="GO:0000472">
    <property type="term" value="P:endonucleolytic cleavage to generate mature 5'-end of SSU-rRNA from (SSU-rRNA, 5.8S rRNA, LSU-rRNA)"/>
    <property type="evidence" value="ECO:0007669"/>
    <property type="project" value="TreeGrafter"/>
</dbReference>
<dbReference type="Proteomes" id="UP000800200">
    <property type="component" value="Unassembled WGS sequence"/>
</dbReference>
<dbReference type="InterPro" id="IPR039119">
    <property type="entry name" value="ABT1/Esf2"/>
</dbReference>
<evidence type="ECO:0000313" key="9">
    <source>
        <dbReference type="Proteomes" id="UP000800200"/>
    </source>
</evidence>